<keyword evidence="4" id="KW-0677">Repeat</keyword>
<dbReference type="InterPro" id="IPR051179">
    <property type="entry name" value="WD_repeat_multifunction"/>
</dbReference>
<evidence type="ECO:0000256" key="6">
    <source>
        <dbReference type="ARBA" id="ARBA00072425"/>
    </source>
</evidence>
<dbReference type="PANTHER" id="PTHR19857:SF8">
    <property type="entry name" value="ANGIO-ASSOCIATED MIGRATORY CELL PROTEIN"/>
    <property type="match status" value="1"/>
</dbReference>
<dbReference type="GO" id="GO:0005737">
    <property type="term" value="C:cytoplasm"/>
    <property type="evidence" value="ECO:0007669"/>
    <property type="project" value="UniProtKB-SubCell"/>
</dbReference>
<keyword evidence="2" id="KW-0963">Cytoplasm</keyword>
<dbReference type="CDD" id="cd00200">
    <property type="entry name" value="WD40"/>
    <property type="match status" value="1"/>
</dbReference>
<dbReference type="FunFam" id="2.130.10.10:FF:000074">
    <property type="entry name" value="Angio-associated migratory cell protein-like protein"/>
    <property type="match status" value="1"/>
</dbReference>
<evidence type="ECO:0000256" key="3">
    <source>
        <dbReference type="ARBA" id="ARBA00022574"/>
    </source>
</evidence>
<evidence type="ECO:0000256" key="2">
    <source>
        <dbReference type="ARBA" id="ARBA00022490"/>
    </source>
</evidence>
<name>F7ART8_CIOIN</name>
<dbReference type="InterPro" id="IPR019775">
    <property type="entry name" value="WD40_repeat_CS"/>
</dbReference>
<evidence type="ECO:0000256" key="7">
    <source>
        <dbReference type="PROSITE-ProRule" id="PRU00221"/>
    </source>
</evidence>
<dbReference type="InterPro" id="IPR036322">
    <property type="entry name" value="WD40_repeat_dom_sf"/>
</dbReference>
<dbReference type="InterPro" id="IPR001680">
    <property type="entry name" value="WD40_rpt"/>
</dbReference>
<accession>F7ART8</accession>
<dbReference type="HOGENOM" id="CLU_000288_57_9_1"/>
<evidence type="ECO:0000256" key="1">
    <source>
        <dbReference type="ARBA" id="ARBA00004496"/>
    </source>
</evidence>
<dbReference type="GeneTree" id="ENSGT00940000153648"/>
<dbReference type="STRING" id="7719.ENSCINP00000013738"/>
<dbReference type="Pfam" id="PF00400">
    <property type="entry name" value="WD40"/>
    <property type="match status" value="4"/>
</dbReference>
<reference evidence="9" key="1">
    <citation type="journal article" date="2002" name="Science">
        <title>The draft genome of Ciona intestinalis: insights into chordate and vertebrate origins.</title>
        <authorList>
            <person name="Dehal P."/>
            <person name="Satou Y."/>
            <person name="Campbell R.K."/>
            <person name="Chapman J."/>
            <person name="Degnan B."/>
            <person name="De Tomaso A."/>
            <person name="Davidson B."/>
            <person name="Di Gregorio A."/>
            <person name="Gelpke M."/>
            <person name="Goodstein D.M."/>
            <person name="Harafuji N."/>
            <person name="Hastings K.E."/>
            <person name="Ho I."/>
            <person name="Hotta K."/>
            <person name="Huang W."/>
            <person name="Kawashima T."/>
            <person name="Lemaire P."/>
            <person name="Martinez D."/>
            <person name="Meinertzhagen I.A."/>
            <person name="Necula S."/>
            <person name="Nonaka M."/>
            <person name="Putnam N."/>
            <person name="Rash S."/>
            <person name="Saiga H."/>
            <person name="Satake M."/>
            <person name="Terry A."/>
            <person name="Yamada L."/>
            <person name="Wang H.G."/>
            <person name="Awazu S."/>
            <person name="Azumi K."/>
            <person name="Boore J."/>
            <person name="Branno M."/>
            <person name="Chin-Bow S."/>
            <person name="DeSantis R."/>
            <person name="Doyle S."/>
            <person name="Francino P."/>
            <person name="Keys D.N."/>
            <person name="Haga S."/>
            <person name="Hayashi H."/>
            <person name="Hino K."/>
            <person name="Imai K.S."/>
            <person name="Inaba K."/>
            <person name="Kano S."/>
            <person name="Kobayashi K."/>
            <person name="Kobayashi M."/>
            <person name="Lee B.I."/>
            <person name="Makabe K.W."/>
            <person name="Manohar C."/>
            <person name="Matassi G."/>
            <person name="Medina M."/>
            <person name="Mochizuki Y."/>
            <person name="Mount S."/>
            <person name="Morishita T."/>
            <person name="Miura S."/>
            <person name="Nakayama A."/>
            <person name="Nishizaka S."/>
            <person name="Nomoto H."/>
            <person name="Ohta F."/>
            <person name="Oishi K."/>
            <person name="Rigoutsos I."/>
            <person name="Sano M."/>
            <person name="Sasaki A."/>
            <person name="Sasakura Y."/>
            <person name="Shoguchi E."/>
            <person name="Shin-i T."/>
            <person name="Spagnuolo A."/>
            <person name="Stainier D."/>
            <person name="Suzuki M.M."/>
            <person name="Tassy O."/>
            <person name="Takatori N."/>
            <person name="Tokuoka M."/>
            <person name="Yagi K."/>
            <person name="Yoshizaki F."/>
            <person name="Wada S."/>
            <person name="Zhang C."/>
            <person name="Hyatt P.D."/>
            <person name="Larimer F."/>
            <person name="Detter C."/>
            <person name="Doggett N."/>
            <person name="Glavina T."/>
            <person name="Hawkins T."/>
            <person name="Richardson P."/>
            <person name="Lucas S."/>
            <person name="Kohara Y."/>
            <person name="Levine M."/>
            <person name="Satoh N."/>
            <person name="Rokhsar D.S."/>
        </authorList>
    </citation>
    <scope>NUCLEOTIDE SEQUENCE [LARGE SCALE GENOMIC DNA]</scope>
</reference>
<dbReference type="PANTHER" id="PTHR19857">
    <property type="entry name" value="MITOCHONDRIAL DIVISION PROTEIN 1-RELATED"/>
    <property type="match status" value="1"/>
</dbReference>
<dbReference type="AlphaFoldDB" id="F7ART8"/>
<keyword evidence="3 7" id="KW-0853">WD repeat</keyword>
<dbReference type="InParanoid" id="F7ART8"/>
<gene>
    <name evidence="8" type="primary">LOC100176761</name>
</gene>
<evidence type="ECO:0000313" key="8">
    <source>
        <dbReference type="Ensembl" id="ENSCINP00000013738.3"/>
    </source>
</evidence>
<dbReference type="Gene3D" id="2.130.10.10">
    <property type="entry name" value="YVTN repeat-like/Quinoprotein amine dehydrogenase"/>
    <property type="match status" value="1"/>
</dbReference>
<dbReference type="OMA" id="SIWDYSK"/>
<keyword evidence="9" id="KW-1185">Reference proteome</keyword>
<feature type="repeat" description="WD" evidence="7">
    <location>
        <begin position="344"/>
        <end position="383"/>
    </location>
</feature>
<reference evidence="8" key="3">
    <citation type="submission" date="2025-09" db="UniProtKB">
        <authorList>
            <consortium name="Ensembl"/>
        </authorList>
    </citation>
    <scope>IDENTIFICATION</scope>
</reference>
<feature type="repeat" description="WD" evidence="7">
    <location>
        <begin position="38"/>
        <end position="80"/>
    </location>
</feature>
<dbReference type="FunCoup" id="F7ART8">
    <property type="interactions" value="414"/>
</dbReference>
<organism evidence="8 9">
    <name type="scientific">Ciona intestinalis</name>
    <name type="common">Transparent sea squirt</name>
    <name type="synonym">Ascidia intestinalis</name>
    <dbReference type="NCBI Taxonomy" id="7719"/>
    <lineage>
        <taxon>Eukaryota</taxon>
        <taxon>Metazoa</taxon>
        <taxon>Chordata</taxon>
        <taxon>Tunicata</taxon>
        <taxon>Ascidiacea</taxon>
        <taxon>Phlebobranchia</taxon>
        <taxon>Cionidae</taxon>
        <taxon>Ciona</taxon>
    </lineage>
</organism>
<proteinExistence type="predicted"/>
<dbReference type="SUPFAM" id="SSF50978">
    <property type="entry name" value="WD40 repeat-like"/>
    <property type="match status" value="1"/>
</dbReference>
<dbReference type="PROSITE" id="PS00678">
    <property type="entry name" value="WD_REPEATS_1"/>
    <property type="match status" value="1"/>
</dbReference>
<feature type="repeat" description="WD" evidence="7">
    <location>
        <begin position="305"/>
        <end position="343"/>
    </location>
</feature>
<reference evidence="8" key="2">
    <citation type="submission" date="2025-08" db="UniProtKB">
        <authorList>
            <consortium name="Ensembl"/>
        </authorList>
    </citation>
    <scope>IDENTIFICATION</scope>
</reference>
<dbReference type="SMART" id="SM00320">
    <property type="entry name" value="WD40"/>
    <property type="match status" value="8"/>
</dbReference>
<evidence type="ECO:0000256" key="4">
    <source>
        <dbReference type="ARBA" id="ARBA00022737"/>
    </source>
</evidence>
<sequence>MENEINEEDLANQIEETDLDDVEIDDEHEAYDNSDVIFTQHKGSVFVVNVDPKFGKYAVSGGEDDTAFVWEIKSGDVMFQCEGYTDSVTCARFNHDSTMVAVGDMAGNVKVWNLESKQVVWSFETSDLEWLLWHPGAPVLLAGTHDGECWMWKIPSGDCKTFPSPGSSCNCGVILPGGKLACFGYADGSTRVIELKTGEVQSTLAKGQKSHPSCVNHLASDNDGHIVLAGCVNGMVKLINATTGKVIQVSSSYTVIDEKSDEEIENSVECVGFSSMLPLAASASLNNKLTIWDLKSSKPRHKCPHPAGVSVMSWNNRGSSIYTGCLDGVCRLWGARGGEVEDTFVGHQGEIYDIAVTSNDDYFLSASADGSVRVYATSHDGTT</sequence>
<comment type="subcellular location">
    <subcellularLocation>
        <location evidence="1">Cytoplasm</location>
    </subcellularLocation>
</comment>
<comment type="function">
    <text evidence="5">Plays a role in angiogenesis and cell migration. In smooth muscle cell migration, may act through the RhoA pathway.</text>
</comment>
<dbReference type="Proteomes" id="UP000008144">
    <property type="component" value="Unassembled WGS sequence"/>
</dbReference>
<protein>
    <recommendedName>
        <fullName evidence="6">Angio-associated migratory cell protein</fullName>
    </recommendedName>
</protein>
<evidence type="ECO:0000313" key="9">
    <source>
        <dbReference type="Proteomes" id="UP000008144"/>
    </source>
</evidence>
<dbReference type="InterPro" id="IPR015943">
    <property type="entry name" value="WD40/YVTN_repeat-like_dom_sf"/>
</dbReference>
<dbReference type="Ensembl" id="ENSCINT00000013738.3">
    <property type="protein sequence ID" value="ENSCINP00000013738.3"/>
    <property type="gene ID" value="ENSCING00000006701.3"/>
</dbReference>
<feature type="repeat" description="WD" evidence="7">
    <location>
        <begin position="81"/>
        <end position="122"/>
    </location>
</feature>
<evidence type="ECO:0000256" key="5">
    <source>
        <dbReference type="ARBA" id="ARBA00059273"/>
    </source>
</evidence>
<dbReference type="PROSITE" id="PS50082">
    <property type="entry name" value="WD_REPEATS_2"/>
    <property type="match status" value="4"/>
</dbReference>
<dbReference type="PROSITE" id="PS50294">
    <property type="entry name" value="WD_REPEATS_REGION"/>
    <property type="match status" value="2"/>
</dbReference>